<dbReference type="EMBL" id="JBHMEW010000065">
    <property type="protein sequence ID" value="MFB9212937.1"/>
    <property type="molecule type" value="Genomic_DNA"/>
</dbReference>
<protein>
    <submittedName>
        <fullName evidence="5">SDR family NAD(P)-dependent oxidoreductase</fullName>
    </submittedName>
</protein>
<dbReference type="RefSeq" id="WP_290248453.1">
    <property type="nucleotide sequence ID" value="NZ_JAUFQT010000001.1"/>
</dbReference>
<dbReference type="InterPro" id="IPR020904">
    <property type="entry name" value="Sc_DH/Rdtase_CS"/>
</dbReference>
<evidence type="ECO:0000256" key="2">
    <source>
        <dbReference type="ARBA" id="ARBA00022490"/>
    </source>
</evidence>
<dbReference type="PROSITE" id="PS00061">
    <property type="entry name" value="ADH_SHORT"/>
    <property type="match status" value="1"/>
</dbReference>
<dbReference type="Pfam" id="PF00106">
    <property type="entry name" value="adh_short"/>
    <property type="match status" value="1"/>
</dbReference>
<evidence type="ECO:0000256" key="1">
    <source>
        <dbReference type="ARBA" id="ARBA00004496"/>
    </source>
</evidence>
<dbReference type="SUPFAM" id="SSF51735">
    <property type="entry name" value="NAD(P)-binding Rossmann-fold domains"/>
    <property type="match status" value="1"/>
</dbReference>
<dbReference type="Gene3D" id="3.40.50.720">
    <property type="entry name" value="NAD(P)-binding Rossmann-like Domain"/>
    <property type="match status" value="1"/>
</dbReference>
<evidence type="ECO:0000256" key="3">
    <source>
        <dbReference type="ARBA" id="ARBA00022857"/>
    </source>
</evidence>
<organism evidence="5 6">
    <name type="scientific">Echinicola jeungdonensis</name>
    <dbReference type="NCBI Taxonomy" id="709343"/>
    <lineage>
        <taxon>Bacteria</taxon>
        <taxon>Pseudomonadati</taxon>
        <taxon>Bacteroidota</taxon>
        <taxon>Cytophagia</taxon>
        <taxon>Cytophagales</taxon>
        <taxon>Cyclobacteriaceae</taxon>
        <taxon>Echinicola</taxon>
    </lineage>
</organism>
<accession>A0ABV5J7Y0</accession>
<dbReference type="PRINTS" id="PR00081">
    <property type="entry name" value="GDHRDH"/>
</dbReference>
<name>A0ABV5J7Y0_9BACT</name>
<dbReference type="InterPro" id="IPR002347">
    <property type="entry name" value="SDR_fam"/>
</dbReference>
<comment type="caution">
    <text evidence="5">The sequence shown here is derived from an EMBL/GenBank/DDBJ whole genome shotgun (WGS) entry which is preliminary data.</text>
</comment>
<dbReference type="PANTHER" id="PTHR44085">
    <property type="entry name" value="SEPIAPTERIN REDUCTASE"/>
    <property type="match status" value="1"/>
</dbReference>
<keyword evidence="3" id="KW-0521">NADP</keyword>
<sequence>MKNKLFIVTGSSKGLGKALVEALVKEDGSQVIGVSRSTMDDISGIEHVKLDLGDIQELEKKLDRIFPIDDFDQVVLINNAGWIGEIAPVGKLTPEGIAKLQTVNVVAPAILMNEFVRRYGKQMETKKVIVNISSGAANKNIDGWSGYSSTKAALNRMTAIAQEESELHDYGIQYYALSPGVIDTPMQEEIRSSQKDDFSNVEKFKALKANAELSTPKNTAQKVLHLIRNVQDYKEVFQDVREF</sequence>
<reference evidence="5 6" key="1">
    <citation type="submission" date="2024-09" db="EMBL/GenBank/DDBJ databases">
        <authorList>
            <person name="Sun Q."/>
            <person name="Mori K."/>
        </authorList>
    </citation>
    <scope>NUCLEOTIDE SEQUENCE [LARGE SCALE GENOMIC DNA]</scope>
    <source>
        <strain evidence="5 6">CECT 7682</strain>
    </source>
</reference>
<keyword evidence="6" id="KW-1185">Reference proteome</keyword>
<keyword evidence="2" id="KW-0963">Cytoplasm</keyword>
<dbReference type="PANTHER" id="PTHR44085:SF2">
    <property type="entry name" value="SEPIAPTERIN REDUCTASE"/>
    <property type="match status" value="1"/>
</dbReference>
<proteinExistence type="predicted"/>
<dbReference type="InterPro" id="IPR036291">
    <property type="entry name" value="NAD(P)-bd_dom_sf"/>
</dbReference>
<dbReference type="Proteomes" id="UP001589654">
    <property type="component" value="Unassembled WGS sequence"/>
</dbReference>
<evidence type="ECO:0000313" key="5">
    <source>
        <dbReference type="EMBL" id="MFB9212937.1"/>
    </source>
</evidence>
<gene>
    <name evidence="5" type="ORF">ACFFUR_14070</name>
</gene>
<evidence type="ECO:0000313" key="6">
    <source>
        <dbReference type="Proteomes" id="UP001589654"/>
    </source>
</evidence>
<keyword evidence="4" id="KW-0560">Oxidoreductase</keyword>
<comment type="subcellular location">
    <subcellularLocation>
        <location evidence="1">Cytoplasm</location>
    </subcellularLocation>
</comment>
<evidence type="ECO:0000256" key="4">
    <source>
        <dbReference type="ARBA" id="ARBA00023002"/>
    </source>
</evidence>
<dbReference type="InterPro" id="IPR051721">
    <property type="entry name" value="Biopterin_syn/organic_redct"/>
</dbReference>